<dbReference type="EMBL" id="RFLX01000033">
    <property type="protein sequence ID" value="RMI17297.1"/>
    <property type="molecule type" value="Genomic_DNA"/>
</dbReference>
<dbReference type="PANTHER" id="PTHR30136:SF35">
    <property type="entry name" value="HTH-TYPE TRANSCRIPTIONAL REGULATOR RV1719"/>
    <property type="match status" value="1"/>
</dbReference>
<dbReference type="InterPro" id="IPR036390">
    <property type="entry name" value="WH_DNA-bd_sf"/>
</dbReference>
<dbReference type="InterPro" id="IPR005471">
    <property type="entry name" value="Tscrpt_reg_IclR_N"/>
</dbReference>
<dbReference type="InterPro" id="IPR036388">
    <property type="entry name" value="WH-like_DNA-bd_sf"/>
</dbReference>
<dbReference type="PROSITE" id="PS51078">
    <property type="entry name" value="ICLR_ED"/>
    <property type="match status" value="1"/>
</dbReference>
<dbReference type="InterPro" id="IPR050707">
    <property type="entry name" value="HTH_MetabolicPath_Reg"/>
</dbReference>
<accession>A0ABX9VDE8</accession>
<feature type="domain" description="HTH iclR-type" evidence="4">
    <location>
        <begin position="13"/>
        <end position="75"/>
    </location>
</feature>
<dbReference type="PROSITE" id="PS51077">
    <property type="entry name" value="HTH_ICLR"/>
    <property type="match status" value="1"/>
</dbReference>
<organism evidence="6 7">
    <name type="scientific">Teichococcus wenyumeiae</name>
    <dbReference type="NCBI Taxonomy" id="2478470"/>
    <lineage>
        <taxon>Bacteria</taxon>
        <taxon>Pseudomonadati</taxon>
        <taxon>Pseudomonadota</taxon>
        <taxon>Alphaproteobacteria</taxon>
        <taxon>Acetobacterales</taxon>
        <taxon>Roseomonadaceae</taxon>
        <taxon>Roseomonas</taxon>
    </lineage>
</organism>
<dbReference type="RefSeq" id="WP_122140185.1">
    <property type="nucleotide sequence ID" value="NZ_RFLX01000033.1"/>
</dbReference>
<evidence type="ECO:0008006" key="8">
    <source>
        <dbReference type="Google" id="ProtNLM"/>
    </source>
</evidence>
<protein>
    <recommendedName>
        <fullName evidence="8">IclR family transcriptional regulator</fullName>
    </recommendedName>
</protein>
<dbReference type="SMART" id="SM00346">
    <property type="entry name" value="HTH_ICLR"/>
    <property type="match status" value="1"/>
</dbReference>
<sequence>MKRDDTATEGRCIKSVGRTFDLLEFFDEVRRPVSIVEVARALAMPQSSAAALLRSLVARGYCRVDVAARRYLPTARVTILGSWIDAPLFEDGALLRLMHEIHAKTGELVLLGSLSGLQVRLIYALKAEKPGRPTRRAGTVRPLERSGLGILFLATFSDRQIGGLVRRINADEINRDYYLNINTVMNEIRIIRQQGYALSLDKLEKGIGGINVLLPPRSGIEPMALSITTLSDIADKRQKEFFLLISDGVGRHLGVSLPPVLV</sequence>
<dbReference type="InterPro" id="IPR014757">
    <property type="entry name" value="Tscrpt_reg_IclR_C"/>
</dbReference>
<dbReference type="SUPFAM" id="SSF46785">
    <property type="entry name" value="Winged helix' DNA-binding domain"/>
    <property type="match status" value="1"/>
</dbReference>
<dbReference type="Gene3D" id="3.30.450.40">
    <property type="match status" value="1"/>
</dbReference>
<evidence type="ECO:0000256" key="2">
    <source>
        <dbReference type="ARBA" id="ARBA00023125"/>
    </source>
</evidence>
<keyword evidence="1" id="KW-0805">Transcription regulation</keyword>
<dbReference type="InterPro" id="IPR029016">
    <property type="entry name" value="GAF-like_dom_sf"/>
</dbReference>
<dbReference type="Proteomes" id="UP000274097">
    <property type="component" value="Unassembled WGS sequence"/>
</dbReference>
<evidence type="ECO:0000259" key="5">
    <source>
        <dbReference type="PROSITE" id="PS51078"/>
    </source>
</evidence>
<comment type="caution">
    <text evidence="6">The sequence shown here is derived from an EMBL/GenBank/DDBJ whole genome shotgun (WGS) entry which is preliminary data.</text>
</comment>
<keyword evidence="2" id="KW-0238">DNA-binding</keyword>
<dbReference type="Gene3D" id="1.10.10.10">
    <property type="entry name" value="Winged helix-like DNA-binding domain superfamily/Winged helix DNA-binding domain"/>
    <property type="match status" value="1"/>
</dbReference>
<evidence type="ECO:0000313" key="7">
    <source>
        <dbReference type="Proteomes" id="UP000274097"/>
    </source>
</evidence>
<dbReference type="PANTHER" id="PTHR30136">
    <property type="entry name" value="HELIX-TURN-HELIX TRANSCRIPTIONAL REGULATOR, ICLR FAMILY"/>
    <property type="match status" value="1"/>
</dbReference>
<keyword evidence="3" id="KW-0804">Transcription</keyword>
<dbReference type="SUPFAM" id="SSF55781">
    <property type="entry name" value="GAF domain-like"/>
    <property type="match status" value="1"/>
</dbReference>
<evidence type="ECO:0000259" key="4">
    <source>
        <dbReference type="PROSITE" id="PS51077"/>
    </source>
</evidence>
<gene>
    <name evidence="6" type="ORF">EBE87_23405</name>
</gene>
<dbReference type="Pfam" id="PF09339">
    <property type="entry name" value="HTH_IclR"/>
    <property type="match status" value="1"/>
</dbReference>
<evidence type="ECO:0000256" key="3">
    <source>
        <dbReference type="ARBA" id="ARBA00023163"/>
    </source>
</evidence>
<evidence type="ECO:0000313" key="6">
    <source>
        <dbReference type="EMBL" id="RMI17297.1"/>
    </source>
</evidence>
<proteinExistence type="predicted"/>
<feature type="domain" description="IclR-ED" evidence="5">
    <location>
        <begin position="76"/>
        <end position="259"/>
    </location>
</feature>
<dbReference type="Pfam" id="PF01614">
    <property type="entry name" value="IclR_C"/>
    <property type="match status" value="1"/>
</dbReference>
<name>A0ABX9VDE8_9PROT</name>
<reference evidence="6 7" key="1">
    <citation type="submission" date="2018-10" db="EMBL/GenBank/DDBJ databases">
        <title>Roseomonas sp. nov., isolated from feces of Tibetan antelopes in the Qinghai-Tibet plateau, China.</title>
        <authorList>
            <person name="Tian Z."/>
        </authorList>
    </citation>
    <scope>NUCLEOTIDE SEQUENCE [LARGE SCALE GENOMIC DNA]</scope>
    <source>
        <strain evidence="6 7">Z23</strain>
    </source>
</reference>
<evidence type="ECO:0000256" key="1">
    <source>
        <dbReference type="ARBA" id="ARBA00023015"/>
    </source>
</evidence>
<keyword evidence="7" id="KW-1185">Reference proteome</keyword>